<dbReference type="PANTHER" id="PTHR47338">
    <property type="entry name" value="ZN(II)2CYS6 TRANSCRIPTION FACTOR (EUROFUNG)-RELATED"/>
    <property type="match status" value="1"/>
</dbReference>
<evidence type="ECO:0000256" key="1">
    <source>
        <dbReference type="ARBA" id="ARBA00004123"/>
    </source>
</evidence>
<keyword evidence="3" id="KW-0805">Transcription regulation</keyword>
<dbReference type="SMART" id="SM00906">
    <property type="entry name" value="Fungal_trans"/>
    <property type="match status" value="1"/>
</dbReference>
<dbReference type="Proteomes" id="UP000800039">
    <property type="component" value="Unassembled WGS sequence"/>
</dbReference>
<keyword evidence="2" id="KW-0479">Metal-binding</keyword>
<feature type="domain" description="Xylanolytic transcriptional activator regulatory" evidence="6">
    <location>
        <begin position="182"/>
        <end position="278"/>
    </location>
</feature>
<gene>
    <name evidence="7" type="ORF">K460DRAFT_381213</name>
</gene>
<organism evidence="7 8">
    <name type="scientific">Cucurbitaria berberidis CBS 394.84</name>
    <dbReference type="NCBI Taxonomy" id="1168544"/>
    <lineage>
        <taxon>Eukaryota</taxon>
        <taxon>Fungi</taxon>
        <taxon>Dikarya</taxon>
        <taxon>Ascomycota</taxon>
        <taxon>Pezizomycotina</taxon>
        <taxon>Dothideomycetes</taxon>
        <taxon>Pleosporomycetidae</taxon>
        <taxon>Pleosporales</taxon>
        <taxon>Pleosporineae</taxon>
        <taxon>Cucurbitariaceae</taxon>
        <taxon>Cucurbitaria</taxon>
    </lineage>
</organism>
<dbReference type="GeneID" id="63852582"/>
<accession>A0A9P4G7E0</accession>
<protein>
    <recommendedName>
        <fullName evidence="6">Xylanolytic transcriptional activator regulatory domain-containing protein</fullName>
    </recommendedName>
</protein>
<evidence type="ECO:0000256" key="5">
    <source>
        <dbReference type="ARBA" id="ARBA00023242"/>
    </source>
</evidence>
<evidence type="ECO:0000256" key="4">
    <source>
        <dbReference type="ARBA" id="ARBA00023163"/>
    </source>
</evidence>
<evidence type="ECO:0000259" key="6">
    <source>
        <dbReference type="SMART" id="SM00906"/>
    </source>
</evidence>
<dbReference type="GO" id="GO:0003677">
    <property type="term" value="F:DNA binding"/>
    <property type="evidence" value="ECO:0007669"/>
    <property type="project" value="InterPro"/>
</dbReference>
<evidence type="ECO:0000313" key="7">
    <source>
        <dbReference type="EMBL" id="KAF1840407.1"/>
    </source>
</evidence>
<reference evidence="7" key="1">
    <citation type="submission" date="2020-01" db="EMBL/GenBank/DDBJ databases">
        <authorList>
            <consortium name="DOE Joint Genome Institute"/>
            <person name="Haridas S."/>
            <person name="Albert R."/>
            <person name="Binder M."/>
            <person name="Bloem J."/>
            <person name="Labutti K."/>
            <person name="Salamov A."/>
            <person name="Andreopoulos B."/>
            <person name="Baker S.E."/>
            <person name="Barry K."/>
            <person name="Bills G."/>
            <person name="Bluhm B.H."/>
            <person name="Cannon C."/>
            <person name="Castanera R."/>
            <person name="Culley D.E."/>
            <person name="Daum C."/>
            <person name="Ezra D."/>
            <person name="Gonzalez J.B."/>
            <person name="Henrissat B."/>
            <person name="Kuo A."/>
            <person name="Liang C."/>
            <person name="Lipzen A."/>
            <person name="Lutzoni F."/>
            <person name="Magnuson J."/>
            <person name="Mondo S."/>
            <person name="Nolan M."/>
            <person name="Ohm R."/>
            <person name="Pangilinan J."/>
            <person name="Park H.-J."/>
            <person name="Ramirez L."/>
            <person name="Alfaro M."/>
            <person name="Sun H."/>
            <person name="Tritt A."/>
            <person name="Yoshinaga Y."/>
            <person name="Zwiers L.-H."/>
            <person name="Turgeon B.G."/>
            <person name="Goodwin S.B."/>
            <person name="Spatafora J.W."/>
            <person name="Crous P.W."/>
            <person name="Grigoriev I.V."/>
        </authorList>
    </citation>
    <scope>NUCLEOTIDE SEQUENCE</scope>
    <source>
        <strain evidence="7">CBS 394.84</strain>
    </source>
</reference>
<sequence length="540" mass="61751">MDLPVDPTFALEQGHDLDFMRFPGMNFDISTAALPTHANHPVGYPTPDSGQDTVPVDDTLEYQHDFLADFQLPDDQLLNELVRLFFEHLYQTFPCFHKQSFLAKVENGQLQKEAPLLLYAICCIASRHHSDTTVRSRQSDWYEQAKFSYDLTRRFPHRGLRTIQAVLLLVYHAFTIGDFSSSWLFIGKAWRQAVALGMNRMDAGQVLRVTGQGSASDPENVFDLEVSRGKTAVEREEYRRTLWLLFIMDRTHAWPTGWPHAISELQFKVDIPVADTLFQALDSDTVTSPYINTVFTRNLTRHIHSSSFAKESLNMFYYISVAHVLLGRISELIHSLHDRPDTQEYADECQELDSCIVKFRLSLPRQATSVVEAPPEDRGHVVWFNVTLNIMAILLHYRCAEGVPVPNAPAQFAFAVAAARNTAQIIRDTTRFSVDLLLSAHIGSSFYIAACVLVIQWRIAGDESLKEDIDLFELVFERMNEVFIFLGLKFKLALEHDLKRNQESIMSLRERGFRGLLADCSKWNFVKEEVQRRGIDIDIS</sequence>
<dbReference type="GO" id="GO:0008270">
    <property type="term" value="F:zinc ion binding"/>
    <property type="evidence" value="ECO:0007669"/>
    <property type="project" value="InterPro"/>
</dbReference>
<evidence type="ECO:0000256" key="2">
    <source>
        <dbReference type="ARBA" id="ARBA00022723"/>
    </source>
</evidence>
<keyword evidence="4" id="KW-0804">Transcription</keyword>
<dbReference type="AlphaFoldDB" id="A0A9P4G7E0"/>
<evidence type="ECO:0000256" key="3">
    <source>
        <dbReference type="ARBA" id="ARBA00023015"/>
    </source>
</evidence>
<dbReference type="RefSeq" id="XP_040782970.1">
    <property type="nucleotide sequence ID" value="XM_040935331.1"/>
</dbReference>
<comment type="caution">
    <text evidence="7">The sequence shown here is derived from an EMBL/GenBank/DDBJ whole genome shotgun (WGS) entry which is preliminary data.</text>
</comment>
<dbReference type="GO" id="GO:0005634">
    <property type="term" value="C:nucleus"/>
    <property type="evidence" value="ECO:0007669"/>
    <property type="project" value="UniProtKB-SubCell"/>
</dbReference>
<dbReference type="InterPro" id="IPR007219">
    <property type="entry name" value="XnlR_reg_dom"/>
</dbReference>
<dbReference type="OrthoDB" id="2943660at2759"/>
<keyword evidence="5" id="KW-0539">Nucleus</keyword>
<dbReference type="GO" id="GO:0006351">
    <property type="term" value="P:DNA-templated transcription"/>
    <property type="evidence" value="ECO:0007669"/>
    <property type="project" value="InterPro"/>
</dbReference>
<dbReference type="GO" id="GO:0000981">
    <property type="term" value="F:DNA-binding transcription factor activity, RNA polymerase II-specific"/>
    <property type="evidence" value="ECO:0007669"/>
    <property type="project" value="InterPro"/>
</dbReference>
<evidence type="ECO:0000313" key="8">
    <source>
        <dbReference type="Proteomes" id="UP000800039"/>
    </source>
</evidence>
<dbReference type="Pfam" id="PF04082">
    <property type="entry name" value="Fungal_trans"/>
    <property type="match status" value="1"/>
</dbReference>
<dbReference type="EMBL" id="ML976620">
    <property type="protein sequence ID" value="KAF1840407.1"/>
    <property type="molecule type" value="Genomic_DNA"/>
</dbReference>
<proteinExistence type="predicted"/>
<dbReference type="InterPro" id="IPR050815">
    <property type="entry name" value="TF_fung"/>
</dbReference>
<comment type="subcellular location">
    <subcellularLocation>
        <location evidence="1">Nucleus</location>
    </subcellularLocation>
</comment>
<dbReference type="PANTHER" id="PTHR47338:SF10">
    <property type="entry name" value="TRANSCRIPTION FACTOR DOMAIN-CONTAINING PROTEIN-RELATED"/>
    <property type="match status" value="1"/>
</dbReference>
<dbReference type="CDD" id="cd12148">
    <property type="entry name" value="fungal_TF_MHR"/>
    <property type="match status" value="1"/>
</dbReference>
<name>A0A9P4G7E0_9PLEO</name>
<keyword evidence="8" id="KW-1185">Reference proteome</keyword>